<evidence type="ECO:0000256" key="1">
    <source>
        <dbReference type="PROSITE-ProRule" id="PRU00169"/>
    </source>
</evidence>
<dbReference type="Gene3D" id="3.40.50.2300">
    <property type="match status" value="1"/>
</dbReference>
<dbReference type="SUPFAM" id="SSF52172">
    <property type="entry name" value="CheY-like"/>
    <property type="match status" value="1"/>
</dbReference>
<protein>
    <recommendedName>
        <fullName evidence="2">Response regulatory domain-containing protein</fullName>
    </recommendedName>
</protein>
<comment type="caution">
    <text evidence="1">Lacks conserved residue(s) required for the propagation of feature annotation.</text>
</comment>
<feature type="domain" description="Response regulatory" evidence="2">
    <location>
        <begin position="1"/>
        <end position="103"/>
    </location>
</feature>
<dbReference type="PROSITE" id="PS50110">
    <property type="entry name" value="RESPONSE_REGULATORY"/>
    <property type="match status" value="1"/>
</dbReference>
<dbReference type="InterPro" id="IPR001789">
    <property type="entry name" value="Sig_transdc_resp-reg_receiver"/>
</dbReference>
<sequence length="103" mass="11425">MLCRGCQLSSQIDDATVVKDGQATLEFLLESIRKTNHHGHSFPAIVDMKCGMAVELLKFLRTTPSCQQIPVVALVSHDDEFMLVNASEADVHAILSRRLMSRT</sequence>
<dbReference type="Proteomes" id="UP000004980">
    <property type="component" value="Unassembled WGS sequence"/>
</dbReference>
<gene>
    <name evidence="3" type="ORF">WQE_42779</name>
</gene>
<proteinExistence type="predicted"/>
<evidence type="ECO:0000259" key="2">
    <source>
        <dbReference type="PROSITE" id="PS50110"/>
    </source>
</evidence>
<dbReference type="EMBL" id="AKAU01000261">
    <property type="protein sequence ID" value="EIM94724.1"/>
    <property type="molecule type" value="Genomic_DNA"/>
</dbReference>
<evidence type="ECO:0000313" key="4">
    <source>
        <dbReference type="Proteomes" id="UP000004980"/>
    </source>
</evidence>
<reference evidence="3 4" key="1">
    <citation type="journal article" date="2012" name="J. Bacteriol.">
        <title>Draft Genome Sequence of the Soil Bacterium Burkholderia terrae Strain BS001, Which Interacts with Fungal Surface Structures.</title>
        <authorList>
            <person name="Nazir R."/>
            <person name="Hansen M.A."/>
            <person name="Sorensen S."/>
            <person name="van Elsas J.D."/>
        </authorList>
    </citation>
    <scope>NUCLEOTIDE SEQUENCE [LARGE SCALE GENOMIC DNA]</scope>
    <source>
        <strain evidence="3 4">BS001</strain>
    </source>
</reference>
<comment type="caution">
    <text evidence="3">The sequence shown here is derived from an EMBL/GenBank/DDBJ whole genome shotgun (WGS) entry which is preliminary data.</text>
</comment>
<dbReference type="InterPro" id="IPR011006">
    <property type="entry name" value="CheY-like_superfamily"/>
</dbReference>
<evidence type="ECO:0000313" key="3">
    <source>
        <dbReference type="EMBL" id="EIM94724.1"/>
    </source>
</evidence>
<accession>A0ABN0F7X9</accession>
<keyword evidence="4" id="KW-1185">Reference proteome</keyword>
<name>A0ABN0F7X9_9BURK</name>
<organism evidence="3 4">
    <name type="scientific">Paraburkholderia hospita</name>
    <dbReference type="NCBI Taxonomy" id="169430"/>
    <lineage>
        <taxon>Bacteria</taxon>
        <taxon>Pseudomonadati</taxon>
        <taxon>Pseudomonadota</taxon>
        <taxon>Betaproteobacteria</taxon>
        <taxon>Burkholderiales</taxon>
        <taxon>Burkholderiaceae</taxon>
        <taxon>Paraburkholderia</taxon>
    </lineage>
</organism>